<dbReference type="RefSeq" id="WP_203718004.1">
    <property type="nucleotide sequence ID" value="NZ_BONE01000080.1"/>
</dbReference>
<evidence type="ECO:0000313" key="8">
    <source>
        <dbReference type="EMBL" id="GIF77152.1"/>
    </source>
</evidence>
<proteinExistence type="predicted"/>
<keyword evidence="5 7" id="KW-1133">Transmembrane helix</keyword>
<organism evidence="8 9">
    <name type="scientific">Asanoa siamensis</name>
    <dbReference type="NCBI Taxonomy" id="926357"/>
    <lineage>
        <taxon>Bacteria</taxon>
        <taxon>Bacillati</taxon>
        <taxon>Actinomycetota</taxon>
        <taxon>Actinomycetes</taxon>
        <taxon>Micromonosporales</taxon>
        <taxon>Micromonosporaceae</taxon>
        <taxon>Asanoa</taxon>
    </lineage>
</organism>
<dbReference type="Gene3D" id="1.20.1250.20">
    <property type="entry name" value="MFS general substrate transporter like domains"/>
    <property type="match status" value="1"/>
</dbReference>
<dbReference type="SUPFAM" id="SSF103473">
    <property type="entry name" value="MFS general substrate transporter"/>
    <property type="match status" value="1"/>
</dbReference>
<evidence type="ECO:0000256" key="1">
    <source>
        <dbReference type="ARBA" id="ARBA00004429"/>
    </source>
</evidence>
<comment type="subcellular location">
    <subcellularLocation>
        <location evidence="1">Cell inner membrane</location>
        <topology evidence="1">Multi-pass membrane protein</topology>
    </subcellularLocation>
</comment>
<evidence type="ECO:0000256" key="5">
    <source>
        <dbReference type="ARBA" id="ARBA00022989"/>
    </source>
</evidence>
<keyword evidence="2" id="KW-0813">Transport</keyword>
<feature type="transmembrane region" description="Helical" evidence="7">
    <location>
        <begin position="157"/>
        <end position="190"/>
    </location>
</feature>
<feature type="transmembrane region" description="Helical" evidence="7">
    <location>
        <begin position="49"/>
        <end position="70"/>
    </location>
</feature>
<dbReference type="Pfam" id="PF05977">
    <property type="entry name" value="MFS_3"/>
    <property type="match status" value="1"/>
</dbReference>
<evidence type="ECO:0000256" key="4">
    <source>
        <dbReference type="ARBA" id="ARBA00022692"/>
    </source>
</evidence>
<dbReference type="EMBL" id="BONE01000080">
    <property type="protein sequence ID" value="GIF77152.1"/>
    <property type="molecule type" value="Genomic_DNA"/>
</dbReference>
<name>A0ABQ4D212_9ACTN</name>
<keyword evidence="6 7" id="KW-0472">Membrane</keyword>
<evidence type="ECO:0000256" key="3">
    <source>
        <dbReference type="ARBA" id="ARBA00022475"/>
    </source>
</evidence>
<dbReference type="CDD" id="cd06173">
    <property type="entry name" value="MFS_MefA_like"/>
    <property type="match status" value="1"/>
</dbReference>
<gene>
    <name evidence="8" type="ORF">Asi02nite_66700</name>
</gene>
<protein>
    <submittedName>
        <fullName evidence="8">MFS transporter</fullName>
    </submittedName>
</protein>
<sequence>MRGALLDLRPLRDHRAFRRLWIGTTLSGFGGQFGGFAVVFFVWDRTHDPALVGLLGLVTAVPLITVALVGSAFVDHVDRRRLAAGATWGLLATSLLMAVTAVTASPVGVMLALAAAHSGLSALAYPALRAFVPVLLPAPRLAAGLALNHLSFQLAMLLGPAAAGVVVALAGTPVCFVVDAASFGAALIGIAGLPRVTGSSGGGAGLRAVGAGLLFAVRTRPVAGALLADLCATLLAMPVALFPVVNSEKFGGSPATLGLFLTALGVGGAVASVLSGLSTRAGRPGLVLLACGAVWGAALAFTGLAPTLPAALACLAVAGAADTWAVVARGTVVQSSTPDAFQGRVAALEHVVGVAGPELGNLRAGLLASATSGATALVIGGLTCLVGTALLATLGSPLRRATIQPPTPAAVEAGQAVDL</sequence>
<keyword evidence="4 7" id="KW-0812">Transmembrane</keyword>
<dbReference type="InterPro" id="IPR010290">
    <property type="entry name" value="TM_effector"/>
</dbReference>
<comment type="caution">
    <text evidence="8">The sequence shown here is derived from an EMBL/GenBank/DDBJ whole genome shotgun (WGS) entry which is preliminary data.</text>
</comment>
<keyword evidence="3" id="KW-1003">Cell membrane</keyword>
<reference evidence="8 9" key="1">
    <citation type="submission" date="2021-01" db="EMBL/GenBank/DDBJ databases">
        <title>Whole genome shotgun sequence of Asanoa siamensis NBRC 107932.</title>
        <authorList>
            <person name="Komaki H."/>
            <person name="Tamura T."/>
        </authorList>
    </citation>
    <scope>NUCLEOTIDE SEQUENCE [LARGE SCALE GENOMIC DNA]</scope>
    <source>
        <strain evidence="8 9">NBRC 107932</strain>
    </source>
</reference>
<dbReference type="InterPro" id="IPR036259">
    <property type="entry name" value="MFS_trans_sf"/>
</dbReference>
<evidence type="ECO:0000256" key="2">
    <source>
        <dbReference type="ARBA" id="ARBA00022448"/>
    </source>
</evidence>
<feature type="transmembrane region" description="Helical" evidence="7">
    <location>
        <begin position="20"/>
        <end position="43"/>
    </location>
</feature>
<keyword evidence="9" id="KW-1185">Reference proteome</keyword>
<feature type="transmembrane region" description="Helical" evidence="7">
    <location>
        <begin position="286"/>
        <end position="305"/>
    </location>
</feature>
<feature type="transmembrane region" description="Helical" evidence="7">
    <location>
        <begin position="224"/>
        <end position="245"/>
    </location>
</feature>
<dbReference type="Proteomes" id="UP000604117">
    <property type="component" value="Unassembled WGS sequence"/>
</dbReference>
<evidence type="ECO:0000256" key="6">
    <source>
        <dbReference type="ARBA" id="ARBA00023136"/>
    </source>
</evidence>
<dbReference type="PANTHER" id="PTHR23513:SF9">
    <property type="entry name" value="ENTEROBACTIN EXPORTER ENTS"/>
    <property type="match status" value="1"/>
</dbReference>
<accession>A0ABQ4D212</accession>
<feature type="transmembrane region" description="Helical" evidence="7">
    <location>
        <begin position="257"/>
        <end position="274"/>
    </location>
</feature>
<evidence type="ECO:0000313" key="9">
    <source>
        <dbReference type="Proteomes" id="UP000604117"/>
    </source>
</evidence>
<evidence type="ECO:0000256" key="7">
    <source>
        <dbReference type="SAM" id="Phobius"/>
    </source>
</evidence>
<feature type="transmembrane region" description="Helical" evidence="7">
    <location>
        <begin position="366"/>
        <end position="392"/>
    </location>
</feature>
<dbReference type="PANTHER" id="PTHR23513">
    <property type="entry name" value="INTEGRAL MEMBRANE EFFLUX PROTEIN-RELATED"/>
    <property type="match status" value="1"/>
</dbReference>